<gene>
    <name evidence="12" type="primary">priA</name>
    <name evidence="15" type="ORF">LHGZ1_2999</name>
</gene>
<comment type="function">
    <text evidence="12">Initiates the restart of stalled replication forks, which reloads the replicative helicase on sites other than the origin of replication. Recognizes and binds to abandoned replication forks and remodels them to uncover a helicase loading site. Promotes assembly of the primosome at these replication forks.</text>
</comment>
<dbReference type="Proteomes" id="UP000197424">
    <property type="component" value="Chromosome"/>
</dbReference>
<dbReference type="PROSITE" id="PS51192">
    <property type="entry name" value="HELICASE_ATP_BIND_1"/>
    <property type="match status" value="1"/>
</dbReference>
<dbReference type="Pfam" id="PF00270">
    <property type="entry name" value="DEAD"/>
    <property type="match status" value="1"/>
</dbReference>
<dbReference type="OrthoDB" id="9759544at2"/>
<dbReference type="CDD" id="cd17929">
    <property type="entry name" value="DEXHc_priA"/>
    <property type="match status" value="1"/>
</dbReference>
<evidence type="ECO:0000256" key="1">
    <source>
        <dbReference type="ARBA" id="ARBA00022515"/>
    </source>
</evidence>
<dbReference type="Pfam" id="PF18074">
    <property type="entry name" value="PriA_C"/>
    <property type="match status" value="1"/>
</dbReference>
<reference evidence="16" key="1">
    <citation type="submission" date="2017-06" db="EMBL/GenBank/DDBJ databases">
        <title>Whole genome sequence of Laribacter hongkongensis LHGZ1.</title>
        <authorList>
            <person name="Chen D."/>
            <person name="Wu H."/>
            <person name="Chen J."/>
        </authorList>
    </citation>
    <scope>NUCLEOTIDE SEQUENCE [LARGE SCALE GENOMIC DNA]</scope>
    <source>
        <strain evidence="16">LHGZ1</strain>
    </source>
</reference>
<evidence type="ECO:0000256" key="6">
    <source>
        <dbReference type="ARBA" id="ARBA00022806"/>
    </source>
</evidence>
<dbReference type="PROSITE" id="PS51194">
    <property type="entry name" value="HELICASE_CTER"/>
    <property type="match status" value="1"/>
</dbReference>
<keyword evidence="2 12" id="KW-0235">DNA replication</keyword>
<dbReference type="InterPro" id="IPR041222">
    <property type="entry name" value="PriA_3primeBD"/>
</dbReference>
<dbReference type="InterPro" id="IPR011545">
    <property type="entry name" value="DEAD/DEAH_box_helicase_dom"/>
</dbReference>
<dbReference type="AlphaFoldDB" id="A0A248LM09"/>
<keyword evidence="3 12" id="KW-0479">Metal-binding</keyword>
<feature type="domain" description="Helicase C-terminal" evidence="14">
    <location>
        <begin position="459"/>
        <end position="633"/>
    </location>
</feature>
<dbReference type="NCBIfam" id="NF004067">
    <property type="entry name" value="PRK05580.1-4"/>
    <property type="match status" value="1"/>
</dbReference>
<evidence type="ECO:0000256" key="8">
    <source>
        <dbReference type="ARBA" id="ARBA00022840"/>
    </source>
</evidence>
<dbReference type="InterPro" id="IPR014001">
    <property type="entry name" value="Helicase_ATP-bd"/>
</dbReference>
<dbReference type="SUPFAM" id="SSF52540">
    <property type="entry name" value="P-loop containing nucleoside triphosphate hydrolases"/>
    <property type="match status" value="2"/>
</dbReference>
<dbReference type="GO" id="GO:0006269">
    <property type="term" value="P:DNA replication, synthesis of primer"/>
    <property type="evidence" value="ECO:0007669"/>
    <property type="project" value="UniProtKB-KW"/>
</dbReference>
<keyword evidence="10 12" id="KW-0413">Isomerase</keyword>
<evidence type="ECO:0000256" key="11">
    <source>
        <dbReference type="ARBA" id="ARBA00048988"/>
    </source>
</evidence>
<dbReference type="GO" id="GO:0006302">
    <property type="term" value="P:double-strand break repair"/>
    <property type="evidence" value="ECO:0007669"/>
    <property type="project" value="InterPro"/>
</dbReference>
<dbReference type="GO" id="GO:0005524">
    <property type="term" value="F:ATP binding"/>
    <property type="evidence" value="ECO:0007669"/>
    <property type="project" value="UniProtKB-UniRule"/>
</dbReference>
<dbReference type="FunFam" id="3.40.50.300:FF:000489">
    <property type="entry name" value="Primosome assembly protein PriA"/>
    <property type="match status" value="1"/>
</dbReference>
<dbReference type="HAMAP" id="MF_00983">
    <property type="entry name" value="PriA"/>
    <property type="match status" value="1"/>
</dbReference>
<sequence>MSDPILLRVALDVPLAREFDYAAPVSLPAGCRVEVPFGPRRLAGIVTGPGGAGDFTPREAVPLADELPPLPADWLALVRFAAGYYACPFGQALFTALPPALRETRAFVPHADPVYRLTPAGRNTPPPAWAARQCALFAALQASDLPLSAARALHPQAARQLADWLAAGRVETVEHTAPALQTGPHPSLTPEQEAALAALPEAGFAPALLFGVTGSGKTELYLRRIEATLAAGRQALVLVPEINLTPQLEARFRARFPATPMAILTSHQPDRARSEAWVSAWQGRARLVIGTRLAVFTPLPDLGLIVVDEEHDASFKQQDGLRYSARDLAVWRAHQASVPVILGSATPSLESWQHARDGRYRLIELTRRATGASLPEVRLIDIRRLPLEDGLSLPARQALVGARQRGEISMVFVNRRGYAPALACSDCGWIAGCPHCAVKLVLHLRERRLRCHHCGHNEAIPLACPDCGNPDIKPLGQGTQRIEAALHQLLPGSRIRRIDRDTVSHRDAWDDIYREVHAGEVDVLVGTQMLAKGHDFPALSTVVALNVDGGLYSPDFRASEMLFAQLLQVAGRAGRAGIPGTVWVQTQLPEHPLYQALVRHDYPGFAASLLQERQETGFPPFCHQFVLRADAPQRSDAMEFLQQISTTLPLIDGVTVFDPMPATLTRLEGRERAELLVQADRRPPLRAMLAALSEYAPALAKPFGRHLRWSIDVDPCGL</sequence>
<dbReference type="InterPro" id="IPR027417">
    <property type="entry name" value="P-loop_NTPase"/>
</dbReference>
<dbReference type="Gene3D" id="3.40.50.300">
    <property type="entry name" value="P-loop containing nucleotide triphosphate hydrolases"/>
    <property type="match status" value="2"/>
</dbReference>
<accession>A0A248LM09</accession>
<dbReference type="Pfam" id="PF00271">
    <property type="entry name" value="Helicase_C"/>
    <property type="match status" value="1"/>
</dbReference>
<protein>
    <recommendedName>
        <fullName evidence="12">Replication restart protein PriA</fullName>
    </recommendedName>
    <alternativeName>
        <fullName evidence="12">ATP-dependent DNA helicase PriA</fullName>
        <ecNumber evidence="12">5.6.2.4</ecNumber>
    </alternativeName>
    <alternativeName>
        <fullName evidence="12">DNA 3'-5' helicase PriA</fullName>
    </alternativeName>
</protein>
<evidence type="ECO:0000313" key="16">
    <source>
        <dbReference type="Proteomes" id="UP000197424"/>
    </source>
</evidence>
<dbReference type="SMART" id="SM00487">
    <property type="entry name" value="DEXDc"/>
    <property type="match status" value="1"/>
</dbReference>
<keyword evidence="8 12" id="KW-0067">ATP-binding</keyword>
<dbReference type="GO" id="GO:1990077">
    <property type="term" value="C:primosome complex"/>
    <property type="evidence" value="ECO:0007669"/>
    <property type="project" value="UniProtKB-UniRule"/>
</dbReference>
<dbReference type="Pfam" id="PF18319">
    <property type="entry name" value="Zn_ribbon_PriA"/>
    <property type="match status" value="1"/>
</dbReference>
<dbReference type="GO" id="GO:0016887">
    <property type="term" value="F:ATP hydrolysis activity"/>
    <property type="evidence" value="ECO:0007669"/>
    <property type="project" value="RHEA"/>
</dbReference>
<feature type="binding site" evidence="12">
    <location>
        <position position="427"/>
    </location>
    <ligand>
        <name>Zn(2+)</name>
        <dbReference type="ChEBI" id="CHEBI:29105"/>
        <label>1</label>
    </ligand>
</feature>
<evidence type="ECO:0000256" key="7">
    <source>
        <dbReference type="ARBA" id="ARBA00022833"/>
    </source>
</evidence>
<evidence type="ECO:0000256" key="10">
    <source>
        <dbReference type="ARBA" id="ARBA00023235"/>
    </source>
</evidence>
<dbReference type="GO" id="GO:0006270">
    <property type="term" value="P:DNA replication initiation"/>
    <property type="evidence" value="ECO:0007669"/>
    <property type="project" value="TreeGrafter"/>
</dbReference>
<dbReference type="CDD" id="cd18804">
    <property type="entry name" value="SF2_C_priA"/>
    <property type="match status" value="1"/>
</dbReference>
<dbReference type="InterPro" id="IPR041236">
    <property type="entry name" value="PriA_C"/>
</dbReference>
<evidence type="ECO:0000313" key="15">
    <source>
        <dbReference type="EMBL" id="ASJ25830.1"/>
    </source>
</evidence>
<comment type="catalytic activity">
    <reaction evidence="11 12">
        <text>ATP + H2O = ADP + phosphate + H(+)</text>
        <dbReference type="Rhea" id="RHEA:13065"/>
        <dbReference type="ChEBI" id="CHEBI:15377"/>
        <dbReference type="ChEBI" id="CHEBI:15378"/>
        <dbReference type="ChEBI" id="CHEBI:30616"/>
        <dbReference type="ChEBI" id="CHEBI:43474"/>
        <dbReference type="ChEBI" id="CHEBI:456216"/>
        <dbReference type="EC" id="5.6.2.4"/>
    </reaction>
</comment>
<dbReference type="Gene3D" id="3.40.1440.60">
    <property type="entry name" value="PriA, 3(prime) DNA-binding domain"/>
    <property type="match status" value="1"/>
</dbReference>
<feature type="binding site" evidence="12">
    <location>
        <position position="424"/>
    </location>
    <ligand>
        <name>Zn(2+)</name>
        <dbReference type="ChEBI" id="CHEBI:29105"/>
        <label>1</label>
    </ligand>
</feature>
<dbReference type="NCBIfam" id="TIGR00595">
    <property type="entry name" value="priA"/>
    <property type="match status" value="1"/>
</dbReference>
<feature type="domain" description="Helicase ATP-binding" evidence="13">
    <location>
        <begin position="198"/>
        <end position="365"/>
    </location>
</feature>
<feature type="binding site" evidence="12">
    <location>
        <position position="467"/>
    </location>
    <ligand>
        <name>Zn(2+)</name>
        <dbReference type="ChEBI" id="CHEBI:29105"/>
        <label>1</label>
    </ligand>
</feature>
<keyword evidence="6 12" id="KW-0347">Helicase</keyword>
<proteinExistence type="inferred from homology"/>
<comment type="cofactor">
    <cofactor evidence="12">
        <name>Zn(2+)</name>
        <dbReference type="ChEBI" id="CHEBI:29105"/>
    </cofactor>
    <text evidence="12">Binds 2 zinc ions per subunit.</text>
</comment>
<dbReference type="SMART" id="SM00490">
    <property type="entry name" value="HELICc"/>
    <property type="match status" value="1"/>
</dbReference>
<name>A0A248LM09_9NEIS</name>
<evidence type="ECO:0000256" key="5">
    <source>
        <dbReference type="ARBA" id="ARBA00022801"/>
    </source>
</evidence>
<dbReference type="PANTHER" id="PTHR30580:SF0">
    <property type="entry name" value="PRIMOSOMAL PROTEIN N"/>
    <property type="match status" value="1"/>
</dbReference>
<dbReference type="GO" id="GO:0043138">
    <property type="term" value="F:3'-5' DNA helicase activity"/>
    <property type="evidence" value="ECO:0007669"/>
    <property type="project" value="UniProtKB-EC"/>
</dbReference>
<evidence type="ECO:0000256" key="12">
    <source>
        <dbReference type="HAMAP-Rule" id="MF_00983"/>
    </source>
</evidence>
<keyword evidence="1 12" id="KW-0639">Primosome</keyword>
<keyword evidence="7 12" id="KW-0862">Zinc</keyword>
<dbReference type="InterPro" id="IPR042115">
    <property type="entry name" value="PriA_3primeBD_sf"/>
</dbReference>
<evidence type="ECO:0000259" key="14">
    <source>
        <dbReference type="PROSITE" id="PS51194"/>
    </source>
</evidence>
<feature type="binding site" evidence="12">
    <location>
        <position position="436"/>
    </location>
    <ligand>
        <name>Zn(2+)</name>
        <dbReference type="ChEBI" id="CHEBI:29105"/>
        <label>2</label>
    </ligand>
</feature>
<evidence type="ECO:0000256" key="2">
    <source>
        <dbReference type="ARBA" id="ARBA00022705"/>
    </source>
</evidence>
<feature type="binding site" evidence="12">
    <location>
        <position position="464"/>
    </location>
    <ligand>
        <name>Zn(2+)</name>
        <dbReference type="ChEBI" id="CHEBI:29105"/>
        <label>1</label>
    </ligand>
</feature>
<feature type="binding site" evidence="12">
    <location>
        <position position="433"/>
    </location>
    <ligand>
        <name>Zn(2+)</name>
        <dbReference type="ChEBI" id="CHEBI:29105"/>
        <label>2</label>
    </ligand>
</feature>
<dbReference type="RefSeq" id="WP_088861549.1">
    <property type="nucleotide sequence ID" value="NZ_CP022115.1"/>
</dbReference>
<organism evidence="15 16">
    <name type="scientific">Laribacter hongkongensis</name>
    <dbReference type="NCBI Taxonomy" id="168471"/>
    <lineage>
        <taxon>Bacteria</taxon>
        <taxon>Pseudomonadati</taxon>
        <taxon>Pseudomonadota</taxon>
        <taxon>Betaproteobacteria</taxon>
        <taxon>Neisseriales</taxon>
        <taxon>Aquaspirillaceae</taxon>
        <taxon>Laribacter</taxon>
    </lineage>
</organism>
<comment type="catalytic activity">
    <reaction evidence="12">
        <text>Couples ATP hydrolysis with the unwinding of duplex DNA by translocating in the 3'-5' direction.</text>
        <dbReference type="EC" id="5.6.2.4"/>
    </reaction>
</comment>
<keyword evidence="4 12" id="KW-0547">Nucleotide-binding</keyword>
<dbReference type="GO" id="GO:0003677">
    <property type="term" value="F:DNA binding"/>
    <property type="evidence" value="ECO:0007669"/>
    <property type="project" value="UniProtKB-UniRule"/>
</dbReference>
<dbReference type="EMBL" id="CP022115">
    <property type="protein sequence ID" value="ASJ25830.1"/>
    <property type="molecule type" value="Genomic_DNA"/>
</dbReference>
<keyword evidence="5 12" id="KW-0378">Hydrolase</keyword>
<feature type="binding site" evidence="12">
    <location>
        <position position="454"/>
    </location>
    <ligand>
        <name>Zn(2+)</name>
        <dbReference type="ChEBI" id="CHEBI:29105"/>
        <label>2</label>
    </ligand>
</feature>
<comment type="subunit">
    <text evidence="12">Component of the replication restart primosome.</text>
</comment>
<evidence type="ECO:0000256" key="4">
    <source>
        <dbReference type="ARBA" id="ARBA00022741"/>
    </source>
</evidence>
<dbReference type="InterPro" id="IPR001650">
    <property type="entry name" value="Helicase_C-like"/>
</dbReference>
<evidence type="ECO:0000256" key="3">
    <source>
        <dbReference type="ARBA" id="ARBA00022723"/>
    </source>
</evidence>
<dbReference type="GO" id="GO:0006310">
    <property type="term" value="P:DNA recombination"/>
    <property type="evidence" value="ECO:0007669"/>
    <property type="project" value="InterPro"/>
</dbReference>
<evidence type="ECO:0000256" key="9">
    <source>
        <dbReference type="ARBA" id="ARBA00023125"/>
    </source>
</evidence>
<comment type="similarity">
    <text evidence="12">Belongs to the helicase family. PriA subfamily.</text>
</comment>
<keyword evidence="9 12" id="KW-0238">DNA-binding</keyword>
<dbReference type="PANTHER" id="PTHR30580">
    <property type="entry name" value="PRIMOSOMAL PROTEIN N"/>
    <property type="match status" value="1"/>
</dbReference>
<dbReference type="InterPro" id="IPR005259">
    <property type="entry name" value="PriA"/>
</dbReference>
<dbReference type="GO" id="GO:0008270">
    <property type="term" value="F:zinc ion binding"/>
    <property type="evidence" value="ECO:0007669"/>
    <property type="project" value="UniProtKB-UniRule"/>
</dbReference>
<dbReference type="EC" id="5.6.2.4" evidence="12"/>
<dbReference type="InterPro" id="IPR040498">
    <property type="entry name" value="PriA_CRR"/>
</dbReference>
<evidence type="ECO:0000259" key="13">
    <source>
        <dbReference type="PROSITE" id="PS51192"/>
    </source>
</evidence>
<feature type="binding site" evidence="12">
    <location>
        <position position="451"/>
    </location>
    <ligand>
        <name>Zn(2+)</name>
        <dbReference type="ChEBI" id="CHEBI:29105"/>
        <label>2</label>
    </ligand>
</feature>
<dbReference type="Pfam" id="PF17764">
    <property type="entry name" value="PriA_3primeBD"/>
    <property type="match status" value="1"/>
</dbReference>